<name>A0A0F9P7N7_9ZZZZ</name>
<reference evidence="1" key="1">
    <citation type="journal article" date="2015" name="Nature">
        <title>Complex archaea that bridge the gap between prokaryotes and eukaryotes.</title>
        <authorList>
            <person name="Spang A."/>
            <person name="Saw J.H."/>
            <person name="Jorgensen S.L."/>
            <person name="Zaremba-Niedzwiedzka K."/>
            <person name="Martijn J."/>
            <person name="Lind A.E."/>
            <person name="van Eijk R."/>
            <person name="Schleper C."/>
            <person name="Guy L."/>
            <person name="Ettema T.J."/>
        </authorList>
    </citation>
    <scope>NUCLEOTIDE SEQUENCE</scope>
</reference>
<accession>A0A0F9P7N7</accession>
<sequence>MSKKTECSAVEAAIRLGINLDYLYRLLLTKRIEGRKVDGRWVVTVKAVEDRRKQREARNG</sequence>
<protein>
    <recommendedName>
        <fullName evidence="2">Helix-turn-helix domain-containing protein</fullName>
    </recommendedName>
</protein>
<gene>
    <name evidence="1" type="ORF">LCGC14_1172010</name>
</gene>
<proteinExistence type="predicted"/>
<dbReference type="EMBL" id="LAZR01005797">
    <property type="protein sequence ID" value="KKM97050.1"/>
    <property type="molecule type" value="Genomic_DNA"/>
</dbReference>
<evidence type="ECO:0000313" key="1">
    <source>
        <dbReference type="EMBL" id="KKM97050.1"/>
    </source>
</evidence>
<comment type="caution">
    <text evidence="1">The sequence shown here is derived from an EMBL/GenBank/DDBJ whole genome shotgun (WGS) entry which is preliminary data.</text>
</comment>
<organism evidence="1">
    <name type="scientific">marine sediment metagenome</name>
    <dbReference type="NCBI Taxonomy" id="412755"/>
    <lineage>
        <taxon>unclassified sequences</taxon>
        <taxon>metagenomes</taxon>
        <taxon>ecological metagenomes</taxon>
    </lineage>
</organism>
<evidence type="ECO:0008006" key="2">
    <source>
        <dbReference type="Google" id="ProtNLM"/>
    </source>
</evidence>
<dbReference type="AlphaFoldDB" id="A0A0F9P7N7"/>